<gene>
    <name evidence="1" type="ORF">S01H1_37024</name>
</gene>
<dbReference type="AlphaFoldDB" id="X0UU02"/>
<protein>
    <recommendedName>
        <fullName evidence="2">Dienelactone hydrolase domain-containing protein</fullName>
    </recommendedName>
</protein>
<dbReference type="Gene3D" id="3.40.50.1820">
    <property type="entry name" value="alpha/beta hydrolase"/>
    <property type="match status" value="1"/>
</dbReference>
<accession>X0UU02</accession>
<dbReference type="EMBL" id="BARS01023235">
    <property type="protein sequence ID" value="GAG09210.1"/>
    <property type="molecule type" value="Genomic_DNA"/>
</dbReference>
<dbReference type="InterPro" id="IPR029058">
    <property type="entry name" value="AB_hydrolase_fold"/>
</dbReference>
<reference evidence="1" key="1">
    <citation type="journal article" date="2014" name="Front. Microbiol.">
        <title>High frequency of phylogenetically diverse reductive dehalogenase-homologous genes in deep subseafloor sedimentary metagenomes.</title>
        <authorList>
            <person name="Kawai M."/>
            <person name="Futagami T."/>
            <person name="Toyoda A."/>
            <person name="Takaki Y."/>
            <person name="Nishi S."/>
            <person name="Hori S."/>
            <person name="Arai W."/>
            <person name="Tsubouchi T."/>
            <person name="Morono Y."/>
            <person name="Uchiyama I."/>
            <person name="Ito T."/>
            <person name="Fujiyama A."/>
            <person name="Inagaki F."/>
            <person name="Takami H."/>
        </authorList>
    </citation>
    <scope>NUCLEOTIDE SEQUENCE</scope>
    <source>
        <strain evidence="1">Expedition CK06-06</strain>
    </source>
</reference>
<dbReference type="SUPFAM" id="SSF53474">
    <property type="entry name" value="alpha/beta-Hydrolases"/>
    <property type="match status" value="1"/>
</dbReference>
<sequence>MVFVTAAHGQALMEIQYISSADESEQPAMFYAPDSKDGVPLVVALHTWSGNYRQRHHKAIEQWCVKNGWAYIHPDFRGPNRRPEATGSRLVVKDIVSAVEYAKEQTAIDASSIYL</sequence>
<evidence type="ECO:0008006" key="2">
    <source>
        <dbReference type="Google" id="ProtNLM"/>
    </source>
</evidence>
<name>X0UU02_9ZZZZ</name>
<feature type="non-terminal residue" evidence="1">
    <location>
        <position position="115"/>
    </location>
</feature>
<organism evidence="1">
    <name type="scientific">marine sediment metagenome</name>
    <dbReference type="NCBI Taxonomy" id="412755"/>
    <lineage>
        <taxon>unclassified sequences</taxon>
        <taxon>metagenomes</taxon>
        <taxon>ecological metagenomes</taxon>
    </lineage>
</organism>
<proteinExistence type="predicted"/>
<comment type="caution">
    <text evidence="1">The sequence shown here is derived from an EMBL/GenBank/DDBJ whole genome shotgun (WGS) entry which is preliminary data.</text>
</comment>
<evidence type="ECO:0000313" key="1">
    <source>
        <dbReference type="EMBL" id="GAG09210.1"/>
    </source>
</evidence>